<dbReference type="PROSITE" id="PS00041">
    <property type="entry name" value="HTH_ARAC_FAMILY_1"/>
    <property type="match status" value="1"/>
</dbReference>
<evidence type="ECO:0000313" key="5">
    <source>
        <dbReference type="EMBL" id="GMK43262.1"/>
    </source>
</evidence>
<evidence type="ECO:0000256" key="2">
    <source>
        <dbReference type="ARBA" id="ARBA00023125"/>
    </source>
</evidence>
<dbReference type="Pfam" id="PF12833">
    <property type="entry name" value="HTH_18"/>
    <property type="match status" value="1"/>
</dbReference>
<reference evidence="5 6" key="1">
    <citation type="submission" date="2023-05" db="EMBL/GenBank/DDBJ databases">
        <title>Draft genome of Paenibacillus sp. CCS26.</title>
        <authorList>
            <person name="Akita H."/>
            <person name="Shinto Y."/>
            <person name="Kimura Z."/>
        </authorList>
    </citation>
    <scope>NUCLEOTIDE SEQUENCE [LARGE SCALE GENOMIC DNA]</scope>
    <source>
        <strain evidence="5 6">CCS26</strain>
    </source>
</reference>
<keyword evidence="6" id="KW-1185">Reference proteome</keyword>
<feature type="domain" description="HTH araC/xylS-type" evidence="4">
    <location>
        <begin position="175"/>
        <end position="273"/>
    </location>
</feature>
<dbReference type="Proteomes" id="UP001285921">
    <property type="component" value="Unassembled WGS sequence"/>
</dbReference>
<dbReference type="InterPro" id="IPR037923">
    <property type="entry name" value="HTH-like"/>
</dbReference>
<evidence type="ECO:0000256" key="1">
    <source>
        <dbReference type="ARBA" id="ARBA00023015"/>
    </source>
</evidence>
<dbReference type="PROSITE" id="PS01124">
    <property type="entry name" value="HTH_ARAC_FAMILY_2"/>
    <property type="match status" value="1"/>
</dbReference>
<dbReference type="RefSeq" id="WP_317978623.1">
    <property type="nucleotide sequence ID" value="NZ_BTCL01000001.1"/>
</dbReference>
<dbReference type="InterPro" id="IPR018062">
    <property type="entry name" value="HTH_AraC-typ_CS"/>
</dbReference>
<evidence type="ECO:0000256" key="3">
    <source>
        <dbReference type="ARBA" id="ARBA00023163"/>
    </source>
</evidence>
<dbReference type="PANTHER" id="PTHR43280">
    <property type="entry name" value="ARAC-FAMILY TRANSCRIPTIONAL REGULATOR"/>
    <property type="match status" value="1"/>
</dbReference>
<protein>
    <submittedName>
        <fullName evidence="5">AraC family transcriptional regulator</fullName>
    </submittedName>
</protein>
<comment type="caution">
    <text evidence="5">The sequence shown here is derived from an EMBL/GenBank/DDBJ whole genome shotgun (WGS) entry which is preliminary data.</text>
</comment>
<proteinExistence type="predicted"/>
<dbReference type="InterPro" id="IPR014710">
    <property type="entry name" value="RmlC-like_jellyroll"/>
</dbReference>
<accession>A0ABQ6NGE4</accession>
<dbReference type="Gene3D" id="1.10.10.60">
    <property type="entry name" value="Homeodomain-like"/>
    <property type="match status" value="2"/>
</dbReference>
<gene>
    <name evidence="5" type="ORF">PghCCS26_03890</name>
</gene>
<keyword evidence="2" id="KW-0238">DNA-binding</keyword>
<evidence type="ECO:0000313" key="6">
    <source>
        <dbReference type="Proteomes" id="UP001285921"/>
    </source>
</evidence>
<keyword evidence="3" id="KW-0804">Transcription</keyword>
<sequence>MGVSSRVLSPASLIGGSEFDCHEASPFQHLLHRHESFSELLWVEEGRGTFVVDGRSYEVGPGTILLYQRGIWHEEWSTQYPFRATYFAFKGLQVKGCPQDYFLESDQTPVIQLGGEMEEFARLVRECLAELHSGLAESRAAANHLFGLMLVRLARQIPGESTERKLVKPAEAAVLKARSYIEENYQQPITLEQLAKVTFVSKYYLSHLFHREVGMSVIQFLIRCRMEAAKRYLIMTGRPVKEIGELVGYQSEPTFHNLFKKVTGLTPGQFRESARD</sequence>
<dbReference type="PRINTS" id="PR00032">
    <property type="entry name" value="HTHARAC"/>
</dbReference>
<dbReference type="InterPro" id="IPR009057">
    <property type="entry name" value="Homeodomain-like_sf"/>
</dbReference>
<evidence type="ECO:0000259" key="4">
    <source>
        <dbReference type="PROSITE" id="PS01124"/>
    </source>
</evidence>
<dbReference type="InterPro" id="IPR018060">
    <property type="entry name" value="HTH_AraC"/>
</dbReference>
<dbReference type="Gene3D" id="2.60.120.10">
    <property type="entry name" value="Jelly Rolls"/>
    <property type="match status" value="1"/>
</dbReference>
<dbReference type="InterPro" id="IPR020449">
    <property type="entry name" value="Tscrpt_reg_AraC-type_HTH"/>
</dbReference>
<keyword evidence="1" id="KW-0805">Transcription regulation</keyword>
<dbReference type="SUPFAM" id="SSF51215">
    <property type="entry name" value="Regulatory protein AraC"/>
    <property type="match status" value="1"/>
</dbReference>
<dbReference type="PANTHER" id="PTHR43280:SF2">
    <property type="entry name" value="HTH-TYPE TRANSCRIPTIONAL REGULATOR EXSA"/>
    <property type="match status" value="1"/>
</dbReference>
<dbReference type="SUPFAM" id="SSF46689">
    <property type="entry name" value="Homeodomain-like"/>
    <property type="match status" value="2"/>
</dbReference>
<name>A0ABQ6NGE4_9BACL</name>
<dbReference type="SMART" id="SM00342">
    <property type="entry name" value="HTH_ARAC"/>
    <property type="match status" value="1"/>
</dbReference>
<organism evidence="5 6">
    <name type="scientific">Paenibacillus glycanilyticus</name>
    <dbReference type="NCBI Taxonomy" id="126569"/>
    <lineage>
        <taxon>Bacteria</taxon>
        <taxon>Bacillati</taxon>
        <taxon>Bacillota</taxon>
        <taxon>Bacilli</taxon>
        <taxon>Bacillales</taxon>
        <taxon>Paenibacillaceae</taxon>
        <taxon>Paenibacillus</taxon>
    </lineage>
</organism>
<dbReference type="EMBL" id="BTCL01000001">
    <property type="protein sequence ID" value="GMK43262.1"/>
    <property type="molecule type" value="Genomic_DNA"/>
</dbReference>
<dbReference type="Pfam" id="PF02311">
    <property type="entry name" value="AraC_binding"/>
    <property type="match status" value="1"/>
</dbReference>
<dbReference type="InterPro" id="IPR003313">
    <property type="entry name" value="AraC-bd"/>
</dbReference>